<feature type="transmembrane region" description="Helical" evidence="1">
    <location>
        <begin position="56"/>
        <end position="75"/>
    </location>
</feature>
<keyword evidence="1" id="KW-0812">Transmembrane</keyword>
<dbReference type="AlphaFoldDB" id="A0A6B8THR4"/>
<evidence type="ECO:0000313" key="3">
    <source>
        <dbReference type="Proteomes" id="UP000426857"/>
    </source>
</evidence>
<gene>
    <name evidence="2" type="ORF">FOB82_09980</name>
</gene>
<keyword evidence="1" id="KW-0472">Membrane</keyword>
<name>A0A6B8THR4_9CORY</name>
<sequence length="127" mass="13086">MVFREGSAGRPATKGWIRADRTTQPSWALPAEAIVAVLPVLVLASNFPRGTIGPTATGYAVLAIIVAVLVALPVFGILRQSAIALALMFAPIAAGWLLPGELGHAAGTVIGIPWAAIAAVNLVSLRR</sequence>
<feature type="transmembrane region" description="Helical" evidence="1">
    <location>
        <begin position="82"/>
        <end position="99"/>
    </location>
</feature>
<proteinExistence type="predicted"/>
<reference evidence="2 3" key="1">
    <citation type="submission" date="2019-11" db="EMBL/GenBank/DDBJ databases">
        <title>FDA dAtabase for Regulatory Grade micrObial Sequences (FDA-ARGOS): Supporting development and validation of Infectious Disease Dx tests.</title>
        <authorList>
            <person name="Kerrigan L."/>
            <person name="Long C."/>
            <person name="Tallon L."/>
            <person name="Sadzewicz L."/>
            <person name="Vavikolanu K."/>
            <person name="Mehta A."/>
            <person name="Aluvathingal J."/>
            <person name="Nadendla S."/>
            <person name="Yan Y."/>
            <person name="Sichtig H."/>
        </authorList>
    </citation>
    <scope>NUCLEOTIDE SEQUENCE [LARGE SCALE GENOMIC DNA]</scope>
    <source>
        <strain evidence="2 3">FDAARGOS_674</strain>
    </source>
</reference>
<feature type="transmembrane region" description="Helical" evidence="1">
    <location>
        <begin position="105"/>
        <end position="125"/>
    </location>
</feature>
<evidence type="ECO:0000256" key="1">
    <source>
        <dbReference type="SAM" id="Phobius"/>
    </source>
</evidence>
<keyword evidence="1" id="KW-1133">Transmembrane helix</keyword>
<dbReference type="Proteomes" id="UP000426857">
    <property type="component" value="Chromosome"/>
</dbReference>
<organism evidence="2 3">
    <name type="scientific">Corynebacterium xerosis</name>
    <dbReference type="NCBI Taxonomy" id="1725"/>
    <lineage>
        <taxon>Bacteria</taxon>
        <taxon>Bacillati</taxon>
        <taxon>Actinomycetota</taxon>
        <taxon>Actinomycetes</taxon>
        <taxon>Mycobacteriales</taxon>
        <taxon>Corynebacteriaceae</taxon>
        <taxon>Corynebacterium</taxon>
    </lineage>
</organism>
<feature type="transmembrane region" description="Helical" evidence="1">
    <location>
        <begin position="27"/>
        <end position="44"/>
    </location>
</feature>
<dbReference type="RefSeq" id="WP_155870067.1">
    <property type="nucleotide sequence ID" value="NZ_CP046322.1"/>
</dbReference>
<accession>A0A6B8THR4</accession>
<dbReference type="EMBL" id="CP046322">
    <property type="protein sequence ID" value="QGS35214.1"/>
    <property type="molecule type" value="Genomic_DNA"/>
</dbReference>
<evidence type="ECO:0000313" key="2">
    <source>
        <dbReference type="EMBL" id="QGS35214.1"/>
    </source>
</evidence>
<protein>
    <submittedName>
        <fullName evidence="2">Uncharacterized protein</fullName>
    </submittedName>
</protein>
<dbReference type="KEGG" id="cxe:FOB82_09980"/>